<sequence>MVDLLREFQTKSIPTACDYLSDYCDVYINTSVISREHARSLHSAIPGILTAVFGAPNIRGWVHIEISPEHNAAISRAFRSDGPFLRALIQLTKNPKYSYVMMPEALSDDVRKALAAGATQYLPRLYKNCVHFEKRSGNSGTSDIRESATRQSTIFPRSLSGEYRVTFNAIQFFLHHIVNTATHVPPAPPSQPTTSSSVFSSRVSSTMSTANNLGIPPSLNSSSLGGSQILSTGSGINKSSMPLSSRSYQQQQQQPQSRSIIGGLYEQIMTDYMRQFIPCGTITEFNPIIGTFLLDECIETWIRNSWVSMGQKLGTERMHYITLFVKHIVGGDLRCCYSDKQSVVNYRLVYTSVKSELYALISRLALNWNKDDGYLQVITLWSVWAMAWTLGIQPKNIETETYRPIADGWGQYIMDNALFYIPLTGIFLQRMQTFTYPDKPPPPPQPTSTPFNHFHHPTPVPMATNAIAPKPSDQLHVTYRFMTVFKVDGLIEFLSNVEQGLIRIQAGTMASAIPSSPHINPDAIDILASKYFGGQKSHVQAILKKTYDDLVQLDGGTWNCPNLFIKDATPRSKPLVESLSALEQACIPQQETTTRTWGVSTSAGTKSAQHIKDLQQASKLFASIFSLPKPIQKKTIASTPRSIFSSLQKTTTRSISSSSNGHETPMAGLKNGGFLTEEEKRLVRQGRMQCSHKNIPILGPRAYEVVRPGELMFMVRWIIRFDKWVNGYYHRWKPSKLDNLLPDRLTIRPLADGVNLAYVVIIFVILFAIIL</sequence>
<dbReference type="InterPro" id="IPR024129">
    <property type="entry name" value="Sphingomy_SMPD4"/>
</dbReference>
<evidence type="ECO:0000256" key="1">
    <source>
        <dbReference type="ARBA" id="ARBA00004167"/>
    </source>
</evidence>
<organism evidence="7 8">
    <name type="scientific">Phascolomyces articulosus</name>
    <dbReference type="NCBI Taxonomy" id="60185"/>
    <lineage>
        <taxon>Eukaryota</taxon>
        <taxon>Fungi</taxon>
        <taxon>Fungi incertae sedis</taxon>
        <taxon>Mucoromycota</taxon>
        <taxon>Mucoromycotina</taxon>
        <taxon>Mucoromycetes</taxon>
        <taxon>Mucorales</taxon>
        <taxon>Lichtheimiaceae</taxon>
        <taxon>Phascolomyces</taxon>
    </lineage>
</organism>
<evidence type="ECO:0000256" key="5">
    <source>
        <dbReference type="SAM" id="MobiDB-lite"/>
    </source>
</evidence>
<gene>
    <name evidence="7" type="ORF">BDA99DRAFT_503435</name>
</gene>
<evidence type="ECO:0000256" key="2">
    <source>
        <dbReference type="ARBA" id="ARBA00022692"/>
    </source>
</evidence>
<dbReference type="GO" id="GO:0016020">
    <property type="term" value="C:membrane"/>
    <property type="evidence" value="ECO:0007669"/>
    <property type="project" value="UniProtKB-SubCell"/>
</dbReference>
<comment type="subcellular location">
    <subcellularLocation>
        <location evidence="1">Membrane</location>
        <topology evidence="1">Single-pass membrane protein</topology>
    </subcellularLocation>
</comment>
<dbReference type="PANTHER" id="PTHR12988">
    <property type="entry name" value="SPHINGOMYELIN PHOSPHODIESTERASE 4"/>
    <property type="match status" value="1"/>
</dbReference>
<keyword evidence="8" id="KW-1185">Reference proteome</keyword>
<dbReference type="Proteomes" id="UP001209540">
    <property type="component" value="Unassembled WGS sequence"/>
</dbReference>
<proteinExistence type="predicted"/>
<protein>
    <submittedName>
        <fullName evidence="7">Uncharacterized protein</fullName>
    </submittedName>
</protein>
<dbReference type="GO" id="GO:0046475">
    <property type="term" value="P:glycerophospholipid catabolic process"/>
    <property type="evidence" value="ECO:0007669"/>
    <property type="project" value="TreeGrafter"/>
</dbReference>
<dbReference type="AlphaFoldDB" id="A0AAD5KFL1"/>
<feature type="region of interest" description="Disordered" evidence="5">
    <location>
        <begin position="649"/>
        <end position="671"/>
    </location>
</feature>
<reference evidence="7" key="1">
    <citation type="journal article" date="2022" name="IScience">
        <title>Evolution of zygomycete secretomes and the origins of terrestrial fungal ecologies.</title>
        <authorList>
            <person name="Chang Y."/>
            <person name="Wang Y."/>
            <person name="Mondo S."/>
            <person name="Ahrendt S."/>
            <person name="Andreopoulos W."/>
            <person name="Barry K."/>
            <person name="Beard J."/>
            <person name="Benny G.L."/>
            <person name="Blankenship S."/>
            <person name="Bonito G."/>
            <person name="Cuomo C."/>
            <person name="Desiro A."/>
            <person name="Gervers K.A."/>
            <person name="Hundley H."/>
            <person name="Kuo A."/>
            <person name="LaButti K."/>
            <person name="Lang B.F."/>
            <person name="Lipzen A."/>
            <person name="O'Donnell K."/>
            <person name="Pangilinan J."/>
            <person name="Reynolds N."/>
            <person name="Sandor L."/>
            <person name="Smith M.E."/>
            <person name="Tsang A."/>
            <person name="Grigoriev I.V."/>
            <person name="Stajich J.E."/>
            <person name="Spatafora J.W."/>
        </authorList>
    </citation>
    <scope>NUCLEOTIDE SEQUENCE</scope>
    <source>
        <strain evidence="7">RSA 2281</strain>
    </source>
</reference>
<name>A0AAD5KFL1_9FUNG</name>
<dbReference type="EMBL" id="JAIXMP010000008">
    <property type="protein sequence ID" value="KAI9269064.1"/>
    <property type="molecule type" value="Genomic_DNA"/>
</dbReference>
<comment type="caution">
    <text evidence="7">The sequence shown here is derived from an EMBL/GenBank/DDBJ whole genome shotgun (WGS) entry which is preliminary data.</text>
</comment>
<dbReference type="PANTHER" id="PTHR12988:SF6">
    <property type="entry name" value="SPHINGOMYELIN PHOSPHODIESTERASE 4"/>
    <property type="match status" value="1"/>
</dbReference>
<accession>A0AAD5KFL1</accession>
<evidence type="ECO:0000313" key="8">
    <source>
        <dbReference type="Proteomes" id="UP001209540"/>
    </source>
</evidence>
<keyword evidence="4 6" id="KW-0472">Membrane</keyword>
<keyword evidence="3 6" id="KW-1133">Transmembrane helix</keyword>
<feature type="transmembrane region" description="Helical" evidence="6">
    <location>
        <begin position="753"/>
        <end position="770"/>
    </location>
</feature>
<keyword evidence="2 6" id="KW-0812">Transmembrane</keyword>
<dbReference type="GO" id="GO:0050290">
    <property type="term" value="F:sphingomyelin phosphodiesterase D activity"/>
    <property type="evidence" value="ECO:0007669"/>
    <property type="project" value="InterPro"/>
</dbReference>
<evidence type="ECO:0000256" key="6">
    <source>
        <dbReference type="SAM" id="Phobius"/>
    </source>
</evidence>
<evidence type="ECO:0000256" key="4">
    <source>
        <dbReference type="ARBA" id="ARBA00023136"/>
    </source>
</evidence>
<reference evidence="7" key="2">
    <citation type="submission" date="2023-02" db="EMBL/GenBank/DDBJ databases">
        <authorList>
            <consortium name="DOE Joint Genome Institute"/>
            <person name="Mondo S.J."/>
            <person name="Chang Y."/>
            <person name="Wang Y."/>
            <person name="Ahrendt S."/>
            <person name="Andreopoulos W."/>
            <person name="Barry K."/>
            <person name="Beard J."/>
            <person name="Benny G.L."/>
            <person name="Blankenship S."/>
            <person name="Bonito G."/>
            <person name="Cuomo C."/>
            <person name="Desiro A."/>
            <person name="Gervers K.A."/>
            <person name="Hundley H."/>
            <person name="Kuo A."/>
            <person name="LaButti K."/>
            <person name="Lang B.F."/>
            <person name="Lipzen A."/>
            <person name="O'Donnell K."/>
            <person name="Pangilinan J."/>
            <person name="Reynolds N."/>
            <person name="Sandor L."/>
            <person name="Smith M.W."/>
            <person name="Tsang A."/>
            <person name="Grigoriev I.V."/>
            <person name="Stajich J.E."/>
            <person name="Spatafora J.W."/>
        </authorList>
    </citation>
    <scope>NUCLEOTIDE SEQUENCE</scope>
    <source>
        <strain evidence="7">RSA 2281</strain>
    </source>
</reference>
<dbReference type="GO" id="GO:0006685">
    <property type="term" value="P:sphingomyelin catabolic process"/>
    <property type="evidence" value="ECO:0007669"/>
    <property type="project" value="TreeGrafter"/>
</dbReference>
<evidence type="ECO:0000313" key="7">
    <source>
        <dbReference type="EMBL" id="KAI9269064.1"/>
    </source>
</evidence>
<feature type="compositionally biased region" description="Polar residues" evidence="5">
    <location>
        <begin position="649"/>
        <end position="662"/>
    </location>
</feature>
<dbReference type="GO" id="GO:0046513">
    <property type="term" value="P:ceramide biosynthetic process"/>
    <property type="evidence" value="ECO:0007669"/>
    <property type="project" value="TreeGrafter"/>
</dbReference>
<evidence type="ECO:0000256" key="3">
    <source>
        <dbReference type="ARBA" id="ARBA00022989"/>
    </source>
</evidence>